<dbReference type="GO" id="GO:0003677">
    <property type="term" value="F:DNA binding"/>
    <property type="evidence" value="ECO:0007669"/>
    <property type="project" value="UniProtKB-UniRule"/>
</dbReference>
<dbReference type="SUPFAM" id="SSF46689">
    <property type="entry name" value="Homeodomain-like"/>
    <property type="match status" value="1"/>
</dbReference>
<keyword evidence="5" id="KW-1185">Reference proteome</keyword>
<dbReference type="EMBL" id="OBEL01000002">
    <property type="protein sequence ID" value="SNZ19498.1"/>
    <property type="molecule type" value="Genomic_DNA"/>
</dbReference>
<name>A0A285PDI3_9HYPH</name>
<reference evidence="4 5" key="1">
    <citation type="submission" date="2017-09" db="EMBL/GenBank/DDBJ databases">
        <authorList>
            <person name="Ehlers B."/>
            <person name="Leendertz F.H."/>
        </authorList>
    </citation>
    <scope>NUCLEOTIDE SEQUENCE [LARGE SCALE GENOMIC DNA]</scope>
    <source>
        <strain evidence="4 5">DSM 18289</strain>
    </source>
</reference>
<organism evidence="4 5">
    <name type="scientific">Cohaesibacter gelatinilyticus</name>
    <dbReference type="NCBI Taxonomy" id="372072"/>
    <lineage>
        <taxon>Bacteria</taxon>
        <taxon>Pseudomonadati</taxon>
        <taxon>Pseudomonadota</taxon>
        <taxon>Alphaproteobacteria</taxon>
        <taxon>Hyphomicrobiales</taxon>
        <taxon>Cohaesibacteraceae</taxon>
    </lineage>
</organism>
<dbReference type="AlphaFoldDB" id="A0A285PDI3"/>
<sequence length="191" mass="21763">MKRATQQRTLKTREQLISSAREIVINVGYEALRVEEVVKGAKVAKGTFFAHFKDKDALMDILIGEKIDDVLNEMEAKPHFRTVEELVDSTMPLLCFISSERYVFDVFLRLSGALAVEEIGNIATTIYRHERILVNQLKDNPFRQDVSTDLLSEGIQSFCINAVALSFCALHSDKDIRNRLTTYLNAWLCPH</sequence>
<dbReference type="Pfam" id="PF00440">
    <property type="entry name" value="TetR_N"/>
    <property type="match status" value="1"/>
</dbReference>
<accession>A0A285PDI3</accession>
<dbReference type="PRINTS" id="PR00455">
    <property type="entry name" value="HTHTETR"/>
</dbReference>
<dbReference type="InterPro" id="IPR050624">
    <property type="entry name" value="HTH-type_Tx_Regulator"/>
</dbReference>
<feature type="domain" description="HTH tetR-type" evidence="3">
    <location>
        <begin position="10"/>
        <end position="70"/>
    </location>
</feature>
<dbReference type="InterPro" id="IPR009057">
    <property type="entry name" value="Homeodomain-like_sf"/>
</dbReference>
<dbReference type="Gene3D" id="1.10.357.10">
    <property type="entry name" value="Tetracycline Repressor, domain 2"/>
    <property type="match status" value="1"/>
</dbReference>
<dbReference type="RefSeq" id="WP_097153842.1">
    <property type="nucleotide sequence ID" value="NZ_OBEL01000002.1"/>
</dbReference>
<gene>
    <name evidence="4" type="ORF">SAMN06265368_2587</name>
</gene>
<feature type="DNA-binding region" description="H-T-H motif" evidence="2">
    <location>
        <begin position="33"/>
        <end position="52"/>
    </location>
</feature>
<evidence type="ECO:0000259" key="3">
    <source>
        <dbReference type="PROSITE" id="PS50977"/>
    </source>
</evidence>
<proteinExistence type="predicted"/>
<dbReference type="PROSITE" id="PS50977">
    <property type="entry name" value="HTH_TETR_2"/>
    <property type="match status" value="1"/>
</dbReference>
<keyword evidence="1 2" id="KW-0238">DNA-binding</keyword>
<evidence type="ECO:0000256" key="2">
    <source>
        <dbReference type="PROSITE-ProRule" id="PRU00335"/>
    </source>
</evidence>
<protein>
    <submittedName>
        <fullName evidence="4">Transcriptional regulator, TetR family</fullName>
    </submittedName>
</protein>
<dbReference type="PANTHER" id="PTHR43479:SF11">
    <property type="entry name" value="ACREF_ENVCD OPERON REPRESSOR-RELATED"/>
    <property type="match status" value="1"/>
</dbReference>
<dbReference type="Proteomes" id="UP000219439">
    <property type="component" value="Unassembled WGS sequence"/>
</dbReference>
<dbReference type="PANTHER" id="PTHR43479">
    <property type="entry name" value="ACREF/ENVCD OPERON REPRESSOR-RELATED"/>
    <property type="match status" value="1"/>
</dbReference>
<evidence type="ECO:0000256" key="1">
    <source>
        <dbReference type="ARBA" id="ARBA00023125"/>
    </source>
</evidence>
<evidence type="ECO:0000313" key="4">
    <source>
        <dbReference type="EMBL" id="SNZ19498.1"/>
    </source>
</evidence>
<dbReference type="InterPro" id="IPR001647">
    <property type="entry name" value="HTH_TetR"/>
</dbReference>
<dbReference type="OrthoDB" id="5292901at2"/>
<evidence type="ECO:0000313" key="5">
    <source>
        <dbReference type="Proteomes" id="UP000219439"/>
    </source>
</evidence>